<dbReference type="PANTHER" id="PTHR38046:SF1">
    <property type="entry name" value="CRYPTIC LOCI REGULATOR 2"/>
    <property type="match status" value="1"/>
</dbReference>
<accession>A0A6A6DGT0</accession>
<keyword evidence="4" id="KW-1185">Reference proteome</keyword>
<gene>
    <name evidence="3" type="ORF">K469DRAFT_602462</name>
</gene>
<evidence type="ECO:0008006" key="5">
    <source>
        <dbReference type="Google" id="ProtNLM"/>
    </source>
</evidence>
<dbReference type="GO" id="GO:0070824">
    <property type="term" value="C:SHREC complex"/>
    <property type="evidence" value="ECO:0007669"/>
    <property type="project" value="InterPro"/>
</dbReference>
<evidence type="ECO:0000259" key="2">
    <source>
        <dbReference type="Pfam" id="PF16761"/>
    </source>
</evidence>
<organism evidence="3 4">
    <name type="scientific">Zopfia rhizophila CBS 207.26</name>
    <dbReference type="NCBI Taxonomy" id="1314779"/>
    <lineage>
        <taxon>Eukaryota</taxon>
        <taxon>Fungi</taxon>
        <taxon>Dikarya</taxon>
        <taxon>Ascomycota</taxon>
        <taxon>Pezizomycotina</taxon>
        <taxon>Dothideomycetes</taxon>
        <taxon>Dothideomycetes incertae sedis</taxon>
        <taxon>Zopfiaceae</taxon>
        <taxon>Zopfia</taxon>
    </lineage>
</organism>
<dbReference type="Pfam" id="PF16761">
    <property type="entry name" value="Clr2_transil"/>
    <property type="match status" value="1"/>
</dbReference>
<evidence type="ECO:0000313" key="4">
    <source>
        <dbReference type="Proteomes" id="UP000800200"/>
    </source>
</evidence>
<reference evidence="3" key="1">
    <citation type="journal article" date="2020" name="Stud. Mycol.">
        <title>101 Dothideomycetes genomes: a test case for predicting lifestyles and emergence of pathogens.</title>
        <authorList>
            <person name="Haridas S."/>
            <person name="Albert R."/>
            <person name="Binder M."/>
            <person name="Bloem J."/>
            <person name="Labutti K."/>
            <person name="Salamov A."/>
            <person name="Andreopoulos B."/>
            <person name="Baker S."/>
            <person name="Barry K."/>
            <person name="Bills G."/>
            <person name="Bluhm B."/>
            <person name="Cannon C."/>
            <person name="Castanera R."/>
            <person name="Culley D."/>
            <person name="Daum C."/>
            <person name="Ezra D."/>
            <person name="Gonzalez J."/>
            <person name="Henrissat B."/>
            <person name="Kuo A."/>
            <person name="Liang C."/>
            <person name="Lipzen A."/>
            <person name="Lutzoni F."/>
            <person name="Magnuson J."/>
            <person name="Mondo S."/>
            <person name="Nolan M."/>
            <person name="Ohm R."/>
            <person name="Pangilinan J."/>
            <person name="Park H.-J."/>
            <person name="Ramirez L."/>
            <person name="Alfaro M."/>
            <person name="Sun H."/>
            <person name="Tritt A."/>
            <person name="Yoshinaga Y."/>
            <person name="Zwiers L.-H."/>
            <person name="Turgeon B."/>
            <person name="Goodwin S."/>
            <person name="Spatafora J."/>
            <person name="Crous P."/>
            <person name="Grigoriev I."/>
        </authorList>
    </citation>
    <scope>NUCLEOTIDE SEQUENCE</scope>
    <source>
        <strain evidence="3">CBS 207.26</strain>
    </source>
</reference>
<dbReference type="GO" id="GO:0033553">
    <property type="term" value="C:rDNA heterochromatin"/>
    <property type="evidence" value="ECO:0007669"/>
    <property type="project" value="TreeGrafter"/>
</dbReference>
<protein>
    <recommendedName>
        <fullName evidence="5">Cryptic loci regulator 2 N-terminal domain-containing protein</fullName>
    </recommendedName>
</protein>
<dbReference type="InterPro" id="IPR038986">
    <property type="entry name" value="Clr2"/>
</dbReference>
<dbReference type="OrthoDB" id="438224at2759"/>
<name>A0A6A6DGT0_9PEZI</name>
<dbReference type="GO" id="GO:0030466">
    <property type="term" value="P:silent mating-type cassette heterochromatin formation"/>
    <property type="evidence" value="ECO:0007669"/>
    <property type="project" value="TreeGrafter"/>
</dbReference>
<dbReference type="AlphaFoldDB" id="A0A6A6DGT0"/>
<feature type="domain" description="Cryptic loci regulator 2 C-terminal" evidence="1">
    <location>
        <begin position="389"/>
        <end position="508"/>
    </location>
</feature>
<dbReference type="InterPro" id="IPR031915">
    <property type="entry name" value="Clr2_N"/>
</dbReference>
<dbReference type="InterPro" id="IPR018839">
    <property type="entry name" value="Tscrpt-silencing_Clr2_C"/>
</dbReference>
<evidence type="ECO:0000313" key="3">
    <source>
        <dbReference type="EMBL" id="KAF2177658.1"/>
    </source>
</evidence>
<feature type="domain" description="Cryptic loci regulator 2 N-terminal" evidence="2">
    <location>
        <begin position="57"/>
        <end position="121"/>
    </location>
</feature>
<sequence>MASGTVIVPIRDGSDGDATHRPDPTKFSILDPPAIYLEKIGTLWMQDRGEALPGVRYLLQRLPAGYAVFERPRPNDPKHLDKYLYGHPSHKAFDSPNRFWPHFKYLMENGGDSMGCTCTVCRAKGGSIPPMDPANTKFFKMKAQNGAKISTQVGGSTIQTSKAVHKGRPKLIGSGMDTSRVDEEGTPDVYRNLIDKLKRHGTLDETITESMSMDWRAEQEILPTMLKKLRSEPQWLPRTGDLVLFIRTLPPDVEICQDKDGGFQFYDHANKIFVGYPTWEAGVVGQPPAEDLAIDDLVAQTEKEMGVSYSGCRIEPLPDPNDTNKSLSKRYKYVPLHHTRPFIFWKEFLGHIPEEQWHPTVKNALTVMSSFSLMGKHRFRGTWPNASIHCHGIYIGSELLSVGDTVRLLPKSPSSTCTDVLIIKSIRLKLSNLDLASDNDYDEGRPYNSTVLITGPAYTSDLTRLNKEYLTSSPPPRSMSKYPEFYPLHPPSKELQISFSRILGRLFEADAMTLWFPSLSEDMKTVLPPDLSLGVEGVVGARQFARERDRRIEGMLGSSWFWGDTRAEALDLETVNGLEVGRFDRDRNPKEWRKMIKTMDMMTSEKEREEARKRTRVMVVID</sequence>
<proteinExistence type="predicted"/>
<dbReference type="EMBL" id="ML994685">
    <property type="protein sequence ID" value="KAF2177658.1"/>
    <property type="molecule type" value="Genomic_DNA"/>
</dbReference>
<evidence type="ECO:0000259" key="1">
    <source>
        <dbReference type="Pfam" id="PF10383"/>
    </source>
</evidence>
<dbReference type="GO" id="GO:0031934">
    <property type="term" value="C:mating-type region heterochromatin"/>
    <property type="evidence" value="ECO:0007669"/>
    <property type="project" value="TreeGrafter"/>
</dbReference>
<dbReference type="Pfam" id="PF10383">
    <property type="entry name" value="Clr2"/>
    <property type="match status" value="1"/>
</dbReference>
<dbReference type="PANTHER" id="PTHR38046">
    <property type="entry name" value="CRYPTIC LOCI REGULATOR 2"/>
    <property type="match status" value="1"/>
</dbReference>
<dbReference type="Proteomes" id="UP000800200">
    <property type="component" value="Unassembled WGS sequence"/>
</dbReference>